<dbReference type="SUPFAM" id="SSF53807">
    <property type="entry name" value="Helical backbone' metal receptor"/>
    <property type="match status" value="1"/>
</dbReference>
<proteinExistence type="inferred from homology"/>
<comment type="similarity">
    <text evidence="1">Belongs to the bacterial solute-binding protein 8 family.</text>
</comment>
<dbReference type="GO" id="GO:0071281">
    <property type="term" value="P:cellular response to iron ion"/>
    <property type="evidence" value="ECO:0007669"/>
    <property type="project" value="TreeGrafter"/>
</dbReference>
<reference evidence="6 7" key="1">
    <citation type="submission" date="2014-08" db="EMBL/GenBank/DDBJ databases">
        <title>Complete genome sequence of Corynebacterium aquilae S-613T(T) (=DSM 44791(T)), isolated from the choana of a healthy golden eagle.</title>
        <authorList>
            <person name="Ruckert C."/>
            <person name="Albersmeier A."/>
            <person name="Winkler A."/>
            <person name="Kalinowski J."/>
        </authorList>
    </citation>
    <scope>NUCLEOTIDE SEQUENCE [LARGE SCALE GENOMIC DNA]</scope>
    <source>
        <strain evidence="6 7">S-613</strain>
    </source>
</reference>
<feature type="region of interest" description="Disordered" evidence="3">
    <location>
        <begin position="19"/>
        <end position="38"/>
    </location>
</feature>
<feature type="signal peptide" evidence="4">
    <location>
        <begin position="1"/>
        <end position="21"/>
    </location>
</feature>
<dbReference type="PROSITE" id="PS51257">
    <property type="entry name" value="PROKAR_LIPOPROTEIN"/>
    <property type="match status" value="1"/>
</dbReference>
<evidence type="ECO:0000256" key="3">
    <source>
        <dbReference type="SAM" id="MobiDB-lite"/>
    </source>
</evidence>
<dbReference type="OrthoDB" id="6495095at2"/>
<feature type="chain" id="PRO_5038346476" evidence="4">
    <location>
        <begin position="22"/>
        <end position="310"/>
    </location>
</feature>
<dbReference type="CDD" id="cd01143">
    <property type="entry name" value="YvrC"/>
    <property type="match status" value="1"/>
</dbReference>
<dbReference type="Proteomes" id="UP000185478">
    <property type="component" value="Chromosome"/>
</dbReference>
<accession>A0A1L7CDT7</accession>
<dbReference type="InterPro" id="IPR054828">
    <property type="entry name" value="Vit_B12_bind_prot"/>
</dbReference>
<protein>
    <submittedName>
        <fullName evidence="6">ABC transporter substrate-binding protein</fullName>
    </submittedName>
</protein>
<evidence type="ECO:0000313" key="6">
    <source>
        <dbReference type="EMBL" id="APT83988.1"/>
    </source>
</evidence>
<sequence length="310" mass="32213">MRKILALLSAAALALSGCSTTNTDTSGTTTGDTNGDTTHWPLTIGEVTIDKAPTKIVSLSPTATEDLFAVGAGDLIVAADSYSTYPPQAPTTELSGFQPSAEEVLTFKPDLVVTSTPNPDFEKALNTVGVPVIVMPAADTIADAYTQIEQLGALTNHVADAAAVVADTQTRIDKATATAGEKGNGLKYYHEVDPTFYTITDHTFLGNVYSLFGMTSIAPADGSDYPQLSPEAIIAANPDIIFLADSEGAGGVTAADVAARPGWNTIPAVTNHAIYPLNVDIASRWSPRIADLVEAIAHDLTTLPATATAH</sequence>
<name>A0A1L7CDT7_9CORY</name>
<dbReference type="PANTHER" id="PTHR30535">
    <property type="entry name" value="VITAMIN B12-BINDING PROTEIN"/>
    <property type="match status" value="1"/>
</dbReference>
<dbReference type="PANTHER" id="PTHR30535:SF34">
    <property type="entry name" value="MOLYBDATE-BINDING PROTEIN MOLA"/>
    <property type="match status" value="1"/>
</dbReference>
<dbReference type="InterPro" id="IPR002491">
    <property type="entry name" value="ABC_transptr_periplasmic_BD"/>
</dbReference>
<dbReference type="AlphaFoldDB" id="A0A1L7CDT7"/>
<gene>
    <name evidence="6" type="ORF">CAQU_01650</name>
</gene>
<evidence type="ECO:0000256" key="1">
    <source>
        <dbReference type="ARBA" id="ARBA00008814"/>
    </source>
</evidence>
<organism evidence="6 7">
    <name type="scientific">Corynebacterium aquilae DSM 44791</name>
    <dbReference type="NCBI Taxonomy" id="1431546"/>
    <lineage>
        <taxon>Bacteria</taxon>
        <taxon>Bacillati</taxon>
        <taxon>Actinomycetota</taxon>
        <taxon>Actinomycetes</taxon>
        <taxon>Mycobacteriales</taxon>
        <taxon>Corynebacteriaceae</taxon>
        <taxon>Corynebacterium</taxon>
    </lineage>
</organism>
<dbReference type="PROSITE" id="PS50983">
    <property type="entry name" value="FE_B12_PBP"/>
    <property type="match status" value="1"/>
</dbReference>
<keyword evidence="2 4" id="KW-0732">Signal</keyword>
<evidence type="ECO:0000313" key="7">
    <source>
        <dbReference type="Proteomes" id="UP000185478"/>
    </source>
</evidence>
<dbReference type="STRING" id="1431546.CAQU_01650"/>
<evidence type="ECO:0000256" key="2">
    <source>
        <dbReference type="ARBA" id="ARBA00022729"/>
    </source>
</evidence>
<dbReference type="RefSeq" id="WP_075728241.1">
    <property type="nucleotide sequence ID" value="NZ_CP009245.1"/>
</dbReference>
<dbReference type="Pfam" id="PF01497">
    <property type="entry name" value="Peripla_BP_2"/>
    <property type="match status" value="1"/>
</dbReference>
<dbReference type="EMBL" id="CP009245">
    <property type="protein sequence ID" value="APT83988.1"/>
    <property type="molecule type" value="Genomic_DNA"/>
</dbReference>
<evidence type="ECO:0000259" key="5">
    <source>
        <dbReference type="PROSITE" id="PS50983"/>
    </source>
</evidence>
<dbReference type="InterPro" id="IPR050902">
    <property type="entry name" value="ABC_Transporter_SBP"/>
</dbReference>
<evidence type="ECO:0000256" key="4">
    <source>
        <dbReference type="SAM" id="SignalP"/>
    </source>
</evidence>
<dbReference type="Gene3D" id="3.40.50.1980">
    <property type="entry name" value="Nitrogenase molybdenum iron protein domain"/>
    <property type="match status" value="2"/>
</dbReference>
<dbReference type="NCBIfam" id="NF038402">
    <property type="entry name" value="TroA_like"/>
    <property type="match status" value="1"/>
</dbReference>
<feature type="domain" description="Fe/B12 periplasmic-binding" evidence="5">
    <location>
        <begin position="55"/>
        <end position="304"/>
    </location>
</feature>
<keyword evidence="7" id="KW-1185">Reference proteome</keyword>
<dbReference type="KEGG" id="caqu:CAQU_01650"/>